<sequence>MNKRIYLPPECASSACPPGTAVLLVTLNKNGHTQATSLRQTSDTVVLDSAALGEFYQATLPVLPKSFPDVLYTLRIEVRYFYSTVVPHFLTAHYALLKPETSDIEQTDPTYKKTLQAWMDKKLHYPTGTRAQGSCSVHVVMDRAGHVKSVTVIHSSGSSDLDAATRGLFTDAQLPPVEHGTRKYYDFDTTMTYVLKSDKAVPSPHP</sequence>
<dbReference type="InterPro" id="IPR006260">
    <property type="entry name" value="TonB/TolA_C"/>
</dbReference>
<gene>
    <name evidence="6" type="ORF">J2D77_06620</name>
</gene>
<keyword evidence="3" id="KW-1133">Transmembrane helix</keyword>
<evidence type="ECO:0000259" key="5">
    <source>
        <dbReference type="Pfam" id="PF03544"/>
    </source>
</evidence>
<dbReference type="Gene3D" id="3.30.1150.10">
    <property type="match status" value="1"/>
</dbReference>
<dbReference type="Proteomes" id="UP000664073">
    <property type="component" value="Unassembled WGS sequence"/>
</dbReference>
<comment type="caution">
    <text evidence="6">The sequence shown here is derived from an EMBL/GenBank/DDBJ whole genome shotgun (WGS) entry which is preliminary data.</text>
</comment>
<evidence type="ECO:0000313" key="7">
    <source>
        <dbReference type="Proteomes" id="UP000664073"/>
    </source>
</evidence>
<dbReference type="GO" id="GO:0055085">
    <property type="term" value="P:transmembrane transport"/>
    <property type="evidence" value="ECO:0007669"/>
    <property type="project" value="InterPro"/>
</dbReference>
<accession>A0A939HN92</accession>
<name>A0A939HN92_9PROT</name>
<feature type="domain" description="TonB C-terminal" evidence="5">
    <location>
        <begin position="130"/>
        <end position="184"/>
    </location>
</feature>
<dbReference type="InterPro" id="IPR037682">
    <property type="entry name" value="TonB_C"/>
</dbReference>
<dbReference type="GO" id="GO:0016020">
    <property type="term" value="C:membrane"/>
    <property type="evidence" value="ECO:0007669"/>
    <property type="project" value="UniProtKB-SubCell"/>
</dbReference>
<evidence type="ECO:0000256" key="3">
    <source>
        <dbReference type="ARBA" id="ARBA00022989"/>
    </source>
</evidence>
<proteinExistence type="predicted"/>
<protein>
    <submittedName>
        <fullName evidence="6">TonB family protein</fullName>
    </submittedName>
</protein>
<dbReference type="Pfam" id="PF03544">
    <property type="entry name" value="TonB_C"/>
    <property type="match status" value="1"/>
</dbReference>
<keyword evidence="7" id="KW-1185">Reference proteome</keyword>
<keyword evidence="2" id="KW-0812">Transmembrane</keyword>
<evidence type="ECO:0000256" key="2">
    <source>
        <dbReference type="ARBA" id="ARBA00022692"/>
    </source>
</evidence>
<dbReference type="EMBL" id="JAFVMH010000002">
    <property type="protein sequence ID" value="MBO1324824.1"/>
    <property type="molecule type" value="Genomic_DNA"/>
</dbReference>
<dbReference type="AlphaFoldDB" id="A0A939HN92"/>
<comment type="subcellular location">
    <subcellularLocation>
        <location evidence="1">Membrane</location>
        <topology evidence="1">Single-pass membrane protein</topology>
    </subcellularLocation>
</comment>
<reference evidence="6" key="1">
    <citation type="submission" date="2021-03" db="EMBL/GenBank/DDBJ databases">
        <title>The complete genome sequence of Acetobacter sp. TBRC 12339.</title>
        <authorList>
            <person name="Charoenyingcharoen P."/>
            <person name="Yukphan P."/>
        </authorList>
    </citation>
    <scope>NUCLEOTIDE SEQUENCE</scope>
    <source>
        <strain evidence="6">TBRC 12339</strain>
    </source>
</reference>
<dbReference type="SUPFAM" id="SSF74653">
    <property type="entry name" value="TolA/TonB C-terminal domain"/>
    <property type="match status" value="1"/>
</dbReference>
<evidence type="ECO:0000313" key="6">
    <source>
        <dbReference type="EMBL" id="MBO1324824.1"/>
    </source>
</evidence>
<organism evidence="6 7">
    <name type="scientific">Acetobacter garciniae</name>
    <dbReference type="NCBI Taxonomy" id="2817435"/>
    <lineage>
        <taxon>Bacteria</taxon>
        <taxon>Pseudomonadati</taxon>
        <taxon>Pseudomonadota</taxon>
        <taxon>Alphaproteobacteria</taxon>
        <taxon>Acetobacterales</taxon>
        <taxon>Acetobacteraceae</taxon>
        <taxon>Acetobacter</taxon>
    </lineage>
</organism>
<evidence type="ECO:0000256" key="4">
    <source>
        <dbReference type="ARBA" id="ARBA00023136"/>
    </source>
</evidence>
<dbReference type="NCBIfam" id="TIGR01352">
    <property type="entry name" value="tonB_Cterm"/>
    <property type="match status" value="1"/>
</dbReference>
<keyword evidence="4" id="KW-0472">Membrane</keyword>
<evidence type="ECO:0000256" key="1">
    <source>
        <dbReference type="ARBA" id="ARBA00004167"/>
    </source>
</evidence>